<dbReference type="Proteomes" id="UP000218334">
    <property type="component" value="Unassembled WGS sequence"/>
</dbReference>
<accession>A0A2H3B3B4</accession>
<evidence type="ECO:0000313" key="2">
    <source>
        <dbReference type="EMBL" id="PBK64180.1"/>
    </source>
</evidence>
<reference evidence="3" key="1">
    <citation type="journal article" date="2017" name="Nat. Ecol. Evol.">
        <title>Genome expansion and lineage-specific genetic innovations in the forest pathogenic fungi Armillaria.</title>
        <authorList>
            <person name="Sipos G."/>
            <person name="Prasanna A.N."/>
            <person name="Walter M.C."/>
            <person name="O'Connor E."/>
            <person name="Balint B."/>
            <person name="Krizsan K."/>
            <person name="Kiss B."/>
            <person name="Hess J."/>
            <person name="Varga T."/>
            <person name="Slot J."/>
            <person name="Riley R."/>
            <person name="Boka B."/>
            <person name="Rigling D."/>
            <person name="Barry K."/>
            <person name="Lee J."/>
            <person name="Mihaltcheva S."/>
            <person name="LaButti K."/>
            <person name="Lipzen A."/>
            <person name="Waldron R."/>
            <person name="Moloney N.M."/>
            <person name="Sperisen C."/>
            <person name="Kredics L."/>
            <person name="Vagvoelgyi C."/>
            <person name="Patrignani A."/>
            <person name="Fitzpatrick D."/>
            <person name="Nagy I."/>
            <person name="Doyle S."/>
            <person name="Anderson J.B."/>
            <person name="Grigoriev I.V."/>
            <person name="Gueldener U."/>
            <person name="Muensterkoetter M."/>
            <person name="Nagy L.G."/>
        </authorList>
    </citation>
    <scope>NUCLEOTIDE SEQUENCE [LARGE SCALE GENOMIC DNA]</scope>
    <source>
        <strain evidence="3">28-4</strain>
    </source>
</reference>
<keyword evidence="3" id="KW-1185">Reference proteome</keyword>
<protein>
    <submittedName>
        <fullName evidence="2">Uncharacterized protein</fullName>
    </submittedName>
</protein>
<keyword evidence="1" id="KW-0472">Membrane</keyword>
<dbReference type="AlphaFoldDB" id="A0A2H3B3B4"/>
<keyword evidence="1" id="KW-1133">Transmembrane helix</keyword>
<sequence>MKASVYGREERRAPHELVDEDIDLSIDFFNTLGPSLDASFIRVFCKTVYPGVSRLEETARVLMLGATALVIMIVVIQAECHITFLREVRADSDAVTKYPGAG</sequence>
<evidence type="ECO:0000256" key="1">
    <source>
        <dbReference type="SAM" id="Phobius"/>
    </source>
</evidence>
<gene>
    <name evidence="2" type="ORF">ARMSODRAFT_979303</name>
</gene>
<keyword evidence="1" id="KW-0812">Transmembrane</keyword>
<dbReference type="EMBL" id="KZ293453">
    <property type="protein sequence ID" value="PBK64180.1"/>
    <property type="molecule type" value="Genomic_DNA"/>
</dbReference>
<proteinExistence type="predicted"/>
<feature type="transmembrane region" description="Helical" evidence="1">
    <location>
        <begin position="58"/>
        <end position="76"/>
    </location>
</feature>
<organism evidence="2 3">
    <name type="scientific">Armillaria solidipes</name>
    <dbReference type="NCBI Taxonomy" id="1076256"/>
    <lineage>
        <taxon>Eukaryota</taxon>
        <taxon>Fungi</taxon>
        <taxon>Dikarya</taxon>
        <taxon>Basidiomycota</taxon>
        <taxon>Agaricomycotina</taxon>
        <taxon>Agaricomycetes</taxon>
        <taxon>Agaricomycetidae</taxon>
        <taxon>Agaricales</taxon>
        <taxon>Marasmiineae</taxon>
        <taxon>Physalacriaceae</taxon>
        <taxon>Armillaria</taxon>
    </lineage>
</organism>
<name>A0A2H3B3B4_9AGAR</name>
<evidence type="ECO:0000313" key="3">
    <source>
        <dbReference type="Proteomes" id="UP000218334"/>
    </source>
</evidence>